<sequence>MWNHRSRCLKGLQFIQK</sequence>
<organism evidence="1">
    <name type="scientific">Arundo donax</name>
    <name type="common">Giant reed</name>
    <name type="synonym">Donax arundinaceus</name>
    <dbReference type="NCBI Taxonomy" id="35708"/>
    <lineage>
        <taxon>Eukaryota</taxon>
        <taxon>Viridiplantae</taxon>
        <taxon>Streptophyta</taxon>
        <taxon>Embryophyta</taxon>
        <taxon>Tracheophyta</taxon>
        <taxon>Spermatophyta</taxon>
        <taxon>Magnoliopsida</taxon>
        <taxon>Liliopsida</taxon>
        <taxon>Poales</taxon>
        <taxon>Poaceae</taxon>
        <taxon>PACMAD clade</taxon>
        <taxon>Arundinoideae</taxon>
        <taxon>Arundineae</taxon>
        <taxon>Arundo</taxon>
    </lineage>
</organism>
<proteinExistence type="predicted"/>
<name>A0A0A8Y2E9_ARUDO</name>
<reference evidence="1" key="2">
    <citation type="journal article" date="2015" name="Data Brief">
        <title>Shoot transcriptome of the giant reed, Arundo donax.</title>
        <authorList>
            <person name="Barrero R.A."/>
            <person name="Guerrero F.D."/>
            <person name="Moolhuijzen P."/>
            <person name="Goolsby J.A."/>
            <person name="Tidwell J."/>
            <person name="Bellgard S.E."/>
            <person name="Bellgard M.I."/>
        </authorList>
    </citation>
    <scope>NUCLEOTIDE SEQUENCE</scope>
    <source>
        <tissue evidence="1">Shoot tissue taken approximately 20 cm above the soil surface</tissue>
    </source>
</reference>
<reference evidence="1" key="1">
    <citation type="submission" date="2014-09" db="EMBL/GenBank/DDBJ databases">
        <authorList>
            <person name="Magalhaes I.L.F."/>
            <person name="Oliveira U."/>
            <person name="Santos F.R."/>
            <person name="Vidigal T.H.D.A."/>
            <person name="Brescovit A.D."/>
            <person name="Santos A.J."/>
        </authorList>
    </citation>
    <scope>NUCLEOTIDE SEQUENCE</scope>
    <source>
        <tissue evidence="1">Shoot tissue taken approximately 20 cm above the soil surface</tissue>
    </source>
</reference>
<protein>
    <submittedName>
        <fullName evidence="1">Uncharacterized protein</fullName>
    </submittedName>
</protein>
<accession>A0A0A8Y2E9</accession>
<dbReference type="EMBL" id="GBRH01279978">
    <property type="protein sequence ID" value="JAD17917.1"/>
    <property type="molecule type" value="Transcribed_RNA"/>
</dbReference>
<dbReference type="AlphaFoldDB" id="A0A0A8Y2E9"/>
<evidence type="ECO:0000313" key="1">
    <source>
        <dbReference type="EMBL" id="JAD17917.1"/>
    </source>
</evidence>